<keyword evidence="3" id="KW-1185">Reference proteome</keyword>
<gene>
    <name evidence="2" type="ORF">GCM10009038_35020</name>
</gene>
<evidence type="ECO:0000259" key="1">
    <source>
        <dbReference type="Pfam" id="PF04606"/>
    </source>
</evidence>
<comment type="caution">
    <text evidence="2">The sequence shown here is derived from an EMBL/GenBank/DDBJ whole genome shotgun (WGS) entry which is preliminary data.</text>
</comment>
<name>A0ABQ3EJW4_9GAMM</name>
<accession>A0ABQ3EJW4</accession>
<evidence type="ECO:0000313" key="3">
    <source>
        <dbReference type="Proteomes" id="UP000646745"/>
    </source>
</evidence>
<proteinExistence type="predicted"/>
<feature type="domain" description="Zinc finger Ogr/Delta-type" evidence="1">
    <location>
        <begin position="10"/>
        <end position="56"/>
    </location>
</feature>
<organism evidence="2 3">
    <name type="scientific">Salinicola rhizosphaerae</name>
    <dbReference type="NCBI Taxonomy" id="1443141"/>
    <lineage>
        <taxon>Bacteria</taxon>
        <taxon>Pseudomonadati</taxon>
        <taxon>Pseudomonadota</taxon>
        <taxon>Gammaproteobacteria</taxon>
        <taxon>Oceanospirillales</taxon>
        <taxon>Halomonadaceae</taxon>
        <taxon>Salinicola</taxon>
    </lineage>
</organism>
<sequence length="87" mass="9807">MTDQARPRNTCPHCGSVARIRYSAQITPVFREGAIECQNLECGWRGKFRYVFTDTLTPSLIPNPEVDLPITPHARRSLLAQLLPEAN</sequence>
<reference evidence="3" key="1">
    <citation type="journal article" date="2019" name="Int. J. Syst. Evol. Microbiol.">
        <title>The Global Catalogue of Microorganisms (GCM) 10K type strain sequencing project: providing services to taxonomists for standard genome sequencing and annotation.</title>
        <authorList>
            <consortium name="The Broad Institute Genomics Platform"/>
            <consortium name="The Broad Institute Genome Sequencing Center for Infectious Disease"/>
            <person name="Wu L."/>
            <person name="Ma J."/>
        </authorList>
    </citation>
    <scope>NUCLEOTIDE SEQUENCE [LARGE SCALE GENOMIC DNA]</scope>
    <source>
        <strain evidence="3">KCTC 32998</strain>
    </source>
</reference>
<dbReference type="EMBL" id="BMZI01000008">
    <property type="protein sequence ID" value="GHB33045.1"/>
    <property type="molecule type" value="Genomic_DNA"/>
</dbReference>
<dbReference type="Pfam" id="PF04606">
    <property type="entry name" value="Ogr_Delta"/>
    <property type="match status" value="1"/>
</dbReference>
<dbReference type="Proteomes" id="UP000646745">
    <property type="component" value="Unassembled WGS sequence"/>
</dbReference>
<protein>
    <recommendedName>
        <fullName evidence="1">Zinc finger Ogr/Delta-type domain-containing protein</fullName>
    </recommendedName>
</protein>
<evidence type="ECO:0000313" key="2">
    <source>
        <dbReference type="EMBL" id="GHB33045.1"/>
    </source>
</evidence>
<dbReference type="RefSeq" id="WP_189446020.1">
    <property type="nucleotide sequence ID" value="NZ_BMZI01000008.1"/>
</dbReference>
<dbReference type="InterPro" id="IPR007684">
    <property type="entry name" value="Znf_Ogr/Delta"/>
</dbReference>